<feature type="chain" id="PRO_5041455168" description="Secreted protein" evidence="1">
    <location>
        <begin position="31"/>
        <end position="80"/>
    </location>
</feature>
<dbReference type="KEGG" id="rmai:MACH21_33980"/>
<evidence type="ECO:0000313" key="3">
    <source>
        <dbReference type="Proteomes" id="UP001337723"/>
    </source>
</evidence>
<name>A0AA48HW54_9RHOB</name>
<dbReference type="EMBL" id="AP027266">
    <property type="protein sequence ID" value="BDW87221.1"/>
    <property type="molecule type" value="Genomic_DNA"/>
</dbReference>
<dbReference type="AlphaFoldDB" id="A0AA48HW54"/>
<evidence type="ECO:0000313" key="2">
    <source>
        <dbReference type="EMBL" id="BDW87221.1"/>
    </source>
</evidence>
<evidence type="ECO:0008006" key="4">
    <source>
        <dbReference type="Google" id="ProtNLM"/>
    </source>
</evidence>
<keyword evidence="1" id="KW-0732">Signal</keyword>
<evidence type="ECO:0000256" key="1">
    <source>
        <dbReference type="SAM" id="SignalP"/>
    </source>
</evidence>
<reference evidence="2 3" key="1">
    <citation type="submission" date="2023-01" db="EMBL/GenBank/DDBJ databases">
        <title>Complete genome sequence of Roseicyclus marinus strain Dej080120_10.</title>
        <authorList>
            <person name="Ueki S."/>
            <person name="Maruyama F."/>
        </authorList>
    </citation>
    <scope>NUCLEOTIDE SEQUENCE [LARGE SCALE GENOMIC DNA]</scope>
    <source>
        <strain evidence="2 3">Dej080120_10</strain>
    </source>
</reference>
<sequence length="80" mass="8820">MFTDFRVCNATMALLLVRMLDIFVPFHVQGADSAPVAWGRRTAPWECPSDTCGPVIRATPPVGVLRPIWDAALKNVLIAR</sequence>
<accession>A0AA48HW54</accession>
<keyword evidence="3" id="KW-1185">Reference proteome</keyword>
<protein>
    <recommendedName>
        <fullName evidence="4">Secreted protein</fullName>
    </recommendedName>
</protein>
<gene>
    <name evidence="2" type="ORF">MACH21_33980</name>
</gene>
<feature type="signal peptide" evidence="1">
    <location>
        <begin position="1"/>
        <end position="30"/>
    </location>
</feature>
<organism evidence="2 3">
    <name type="scientific">Roseicyclus marinus</name>
    <dbReference type="NCBI Taxonomy" id="2161673"/>
    <lineage>
        <taxon>Bacteria</taxon>
        <taxon>Pseudomonadati</taxon>
        <taxon>Pseudomonadota</taxon>
        <taxon>Alphaproteobacteria</taxon>
        <taxon>Rhodobacterales</taxon>
        <taxon>Roseobacteraceae</taxon>
        <taxon>Roseicyclus</taxon>
    </lineage>
</organism>
<proteinExistence type="predicted"/>
<dbReference type="Proteomes" id="UP001337723">
    <property type="component" value="Chromosome"/>
</dbReference>